<evidence type="ECO:0000256" key="8">
    <source>
        <dbReference type="ARBA" id="ARBA00022741"/>
    </source>
</evidence>
<dbReference type="PROSITE" id="PS50011">
    <property type="entry name" value="PROTEIN_KINASE_DOM"/>
    <property type="match status" value="1"/>
</dbReference>
<keyword evidence="14" id="KW-1015">Disulfide bond</keyword>
<dbReference type="InterPro" id="IPR017441">
    <property type="entry name" value="Protein_kinase_ATP_BS"/>
</dbReference>
<dbReference type="Gene3D" id="2.60.40.10">
    <property type="entry name" value="Immunoglobulins"/>
    <property type="match status" value="4"/>
</dbReference>
<keyword evidence="13" id="KW-0829">Tyrosine-protein kinase</keyword>
<dbReference type="InterPro" id="IPR036116">
    <property type="entry name" value="FN3_sf"/>
</dbReference>
<dbReference type="InterPro" id="IPR013783">
    <property type="entry name" value="Ig-like_fold"/>
</dbReference>
<dbReference type="CTD" id="558"/>
<dbReference type="GO" id="GO:0007399">
    <property type="term" value="P:nervous system development"/>
    <property type="evidence" value="ECO:0007669"/>
    <property type="project" value="TreeGrafter"/>
</dbReference>
<keyword evidence="24" id="KW-0732">Signal</keyword>
<evidence type="ECO:0000256" key="15">
    <source>
        <dbReference type="ARBA" id="ARBA00023170"/>
    </source>
</evidence>
<dbReference type="SMART" id="SM00409">
    <property type="entry name" value="IG"/>
    <property type="match status" value="2"/>
</dbReference>
<dbReference type="GO" id="GO:0046872">
    <property type="term" value="F:metal ion binding"/>
    <property type="evidence" value="ECO:0007669"/>
    <property type="project" value="UniProtKB-KW"/>
</dbReference>
<dbReference type="Pfam" id="PF13927">
    <property type="entry name" value="Ig_3"/>
    <property type="match status" value="1"/>
</dbReference>
<organism evidence="28 30">
    <name type="scientific">Geotrypetes seraphini</name>
    <name type="common">Gaboon caecilian</name>
    <name type="synonym">Caecilia seraphini</name>
    <dbReference type="NCBI Taxonomy" id="260995"/>
    <lineage>
        <taxon>Eukaryota</taxon>
        <taxon>Metazoa</taxon>
        <taxon>Chordata</taxon>
        <taxon>Craniata</taxon>
        <taxon>Vertebrata</taxon>
        <taxon>Euteleostomi</taxon>
        <taxon>Amphibia</taxon>
        <taxon>Gymnophiona</taxon>
        <taxon>Geotrypetes</taxon>
    </lineage>
</organism>
<evidence type="ECO:0000256" key="2">
    <source>
        <dbReference type="ARBA" id="ARBA00006692"/>
    </source>
</evidence>
<dbReference type="RefSeq" id="XP_033812203.1">
    <property type="nucleotide sequence ID" value="XM_033956312.1"/>
</dbReference>
<dbReference type="InterPro" id="IPR003961">
    <property type="entry name" value="FN3_dom"/>
</dbReference>
<evidence type="ECO:0000256" key="19">
    <source>
        <dbReference type="PIRSR" id="PIRSR000615-1"/>
    </source>
</evidence>
<dbReference type="Gene3D" id="1.10.510.10">
    <property type="entry name" value="Transferase(Phosphotransferase) domain 1"/>
    <property type="match status" value="1"/>
</dbReference>
<feature type="binding site" evidence="22">
    <location>
        <position position="551"/>
    </location>
    <ligand>
        <name>ATP</name>
        <dbReference type="ChEBI" id="CHEBI:30616"/>
    </ligand>
</feature>
<dbReference type="SUPFAM" id="SSF48726">
    <property type="entry name" value="Immunoglobulin"/>
    <property type="match status" value="2"/>
</dbReference>
<feature type="binding site" evidence="21">
    <location>
        <position position="661"/>
    </location>
    <ligand>
        <name>Mg(2+)</name>
        <dbReference type="ChEBI" id="CHEBI:18420"/>
    </ligand>
</feature>
<dbReference type="Proteomes" id="UP000515159">
    <property type="component" value="Chromosome 8"/>
</dbReference>
<evidence type="ECO:0000256" key="7">
    <source>
        <dbReference type="ARBA" id="ARBA00022737"/>
    </source>
</evidence>
<evidence type="ECO:0000259" key="27">
    <source>
        <dbReference type="PROSITE" id="PS50853"/>
    </source>
</evidence>
<keyword evidence="8 20" id="KW-0547">Nucleotide-binding</keyword>
<evidence type="ECO:0000256" key="21">
    <source>
        <dbReference type="PIRSR" id="PIRSR000615-3"/>
    </source>
</evidence>
<dbReference type="SMART" id="SM00060">
    <property type="entry name" value="FN3"/>
    <property type="match status" value="2"/>
</dbReference>
<keyword evidence="15 29" id="KW-0675">Receptor</keyword>
<evidence type="ECO:0000256" key="22">
    <source>
        <dbReference type="PROSITE-ProRule" id="PRU10141"/>
    </source>
</evidence>
<evidence type="ECO:0000259" key="26">
    <source>
        <dbReference type="PROSITE" id="PS50835"/>
    </source>
</evidence>
<keyword evidence="21" id="KW-0460">Magnesium</keyword>
<dbReference type="CDD" id="cd05075">
    <property type="entry name" value="PTKc_Axl"/>
    <property type="match status" value="1"/>
</dbReference>
<feature type="transmembrane region" description="Helical" evidence="23">
    <location>
        <begin position="434"/>
        <end position="456"/>
    </location>
</feature>
<dbReference type="GO" id="GO:0005886">
    <property type="term" value="C:plasma membrane"/>
    <property type="evidence" value="ECO:0007669"/>
    <property type="project" value="TreeGrafter"/>
</dbReference>
<dbReference type="SUPFAM" id="SSF56112">
    <property type="entry name" value="Protein kinase-like (PK-like)"/>
    <property type="match status" value="1"/>
</dbReference>
<evidence type="ECO:0000256" key="10">
    <source>
        <dbReference type="ARBA" id="ARBA00022840"/>
    </source>
</evidence>
<dbReference type="GO" id="GO:0043235">
    <property type="term" value="C:receptor complex"/>
    <property type="evidence" value="ECO:0007669"/>
    <property type="project" value="TreeGrafter"/>
</dbReference>
<dbReference type="PROSITE" id="PS50853">
    <property type="entry name" value="FN3"/>
    <property type="match status" value="2"/>
</dbReference>
<feature type="active site" description="Proton acceptor" evidence="19">
    <location>
        <position position="656"/>
    </location>
</feature>
<dbReference type="GO" id="GO:0030168">
    <property type="term" value="P:platelet activation"/>
    <property type="evidence" value="ECO:0007669"/>
    <property type="project" value="TreeGrafter"/>
</dbReference>
<dbReference type="FunFam" id="2.60.40.10:FF:000662">
    <property type="entry name" value="Tyrosine-protein kinase receptor UFO"/>
    <property type="match status" value="1"/>
</dbReference>
<dbReference type="CDD" id="cd00063">
    <property type="entry name" value="FN3"/>
    <property type="match status" value="2"/>
</dbReference>
<dbReference type="GO" id="GO:0006909">
    <property type="term" value="P:phagocytosis"/>
    <property type="evidence" value="ECO:0007669"/>
    <property type="project" value="TreeGrafter"/>
</dbReference>
<dbReference type="GO" id="GO:0016477">
    <property type="term" value="P:cell migration"/>
    <property type="evidence" value="ECO:0007669"/>
    <property type="project" value="TreeGrafter"/>
</dbReference>
<feature type="domain" description="Ig-like" evidence="26">
    <location>
        <begin position="24"/>
        <end position="115"/>
    </location>
</feature>
<dbReference type="GO" id="GO:0004714">
    <property type="term" value="F:transmembrane receptor protein tyrosine kinase activity"/>
    <property type="evidence" value="ECO:0007669"/>
    <property type="project" value="UniProtKB-EC"/>
</dbReference>
<evidence type="ECO:0000256" key="11">
    <source>
        <dbReference type="ARBA" id="ARBA00022989"/>
    </source>
</evidence>
<comment type="subcellular location">
    <subcellularLocation>
        <location evidence="1">Membrane</location>
        <topology evidence="1">Single-pass type I membrane protein</topology>
    </subcellularLocation>
</comment>
<dbReference type="PROSITE" id="PS00109">
    <property type="entry name" value="PROTEIN_KINASE_TYR"/>
    <property type="match status" value="1"/>
</dbReference>
<dbReference type="GO" id="GO:0043066">
    <property type="term" value="P:negative regulation of apoptotic process"/>
    <property type="evidence" value="ECO:0007669"/>
    <property type="project" value="TreeGrafter"/>
</dbReference>
<comment type="similarity">
    <text evidence="2">Belongs to the protein kinase superfamily. CAMK Ser/Thr protein kinase family.</text>
</comment>
<evidence type="ECO:0000256" key="3">
    <source>
        <dbReference type="ARBA" id="ARBA00011902"/>
    </source>
</evidence>
<dbReference type="PANTHER" id="PTHR24416:SF323">
    <property type="entry name" value="TYROSINE-PROTEIN KINASE RECEPTOR UFO"/>
    <property type="match status" value="1"/>
</dbReference>
<dbReference type="SMART" id="SM00408">
    <property type="entry name" value="IGc2"/>
    <property type="match status" value="2"/>
</dbReference>
<keyword evidence="12 23" id="KW-0472">Membrane</keyword>
<dbReference type="InterPro" id="IPR007110">
    <property type="entry name" value="Ig-like_dom"/>
</dbReference>
<evidence type="ECO:0000256" key="18">
    <source>
        <dbReference type="ARBA" id="ARBA00051243"/>
    </source>
</evidence>
<evidence type="ECO:0000256" key="4">
    <source>
        <dbReference type="ARBA" id="ARBA00022553"/>
    </source>
</evidence>
<feature type="domain" description="Protein kinase" evidence="25">
    <location>
        <begin position="520"/>
        <end position="787"/>
    </location>
</feature>
<dbReference type="InterPro" id="IPR050122">
    <property type="entry name" value="RTK"/>
</dbReference>
<evidence type="ECO:0000256" key="6">
    <source>
        <dbReference type="ARBA" id="ARBA00022692"/>
    </source>
</evidence>
<evidence type="ECO:0000256" key="13">
    <source>
        <dbReference type="ARBA" id="ARBA00023137"/>
    </source>
</evidence>
<dbReference type="Pfam" id="PF07714">
    <property type="entry name" value="PK_Tyr_Ser-Thr"/>
    <property type="match status" value="1"/>
</dbReference>
<dbReference type="PIRSF" id="PIRSF000615">
    <property type="entry name" value="TyrPK_CSF1-R"/>
    <property type="match status" value="1"/>
</dbReference>
<dbReference type="SUPFAM" id="SSF49265">
    <property type="entry name" value="Fibronectin type III"/>
    <property type="match status" value="1"/>
</dbReference>
<evidence type="ECO:0000256" key="1">
    <source>
        <dbReference type="ARBA" id="ARBA00004479"/>
    </source>
</evidence>
<dbReference type="InterPro" id="IPR036179">
    <property type="entry name" value="Ig-like_dom_sf"/>
</dbReference>
<dbReference type="Pfam" id="PF00041">
    <property type="entry name" value="fn3"/>
    <property type="match status" value="2"/>
</dbReference>
<dbReference type="InterPro" id="IPR020635">
    <property type="entry name" value="Tyr_kinase_cat_dom"/>
</dbReference>
<dbReference type="PANTHER" id="PTHR24416">
    <property type="entry name" value="TYROSINE-PROTEIN KINASE RECEPTOR"/>
    <property type="match status" value="1"/>
</dbReference>
<dbReference type="InterPro" id="IPR001245">
    <property type="entry name" value="Ser-Thr/Tyr_kinase_cat_dom"/>
</dbReference>
<dbReference type="InterPro" id="IPR011009">
    <property type="entry name" value="Kinase-like_dom_sf"/>
</dbReference>
<feature type="binding site" evidence="20">
    <location>
        <position position="660"/>
    </location>
    <ligand>
        <name>ATP</name>
        <dbReference type="ChEBI" id="CHEBI:30616"/>
    </ligand>
</feature>
<name>A0A6P8S4W2_GEOSA</name>
<evidence type="ECO:0000259" key="25">
    <source>
        <dbReference type="PROSITE" id="PS50011"/>
    </source>
</evidence>
<keyword evidence="10 20" id="KW-0067">ATP-binding</keyword>
<evidence type="ECO:0000313" key="29">
    <source>
        <dbReference type="RefSeq" id="XP_033812202.1"/>
    </source>
</evidence>
<evidence type="ECO:0000256" key="5">
    <source>
        <dbReference type="ARBA" id="ARBA00022679"/>
    </source>
</evidence>
<dbReference type="InterPro" id="IPR008266">
    <property type="entry name" value="Tyr_kinase_AS"/>
</dbReference>
<dbReference type="KEGG" id="gsh:117365669"/>
<sequence length="898" mass="100117">MGRIAGFIILLTVLGEHLTAAQDESFFIESPSNMTSSLGKDAKLRCGVQISGKLPEINWLRDGVLLELADTNQILVPLNDDEWIAVSELSIASVQLSDAGSYQCSVFVKGEEILSQEGNLKLEGLPIFLEEPQDLHVLANLPFNFSCTAQGPPEPVRVVWLQDGMPLNSLMDPLAEAPSTLTVNGLNKTSTFSCEAHNAKGVTSSRTATVKVFPRRPRNVQLVSRSDTALEISWDPGFSGVYPIYVCTVQAALREANPGTMMPHRLVYNQNLAVPPYSHMISGLAPFTSYEVRVACGSNMGTSHWTDWVTIMTLEGVPNASPENITAFWNGSLAIIQWNEPKGSLNGIITGYKLAYQNEDSAEVVVDVGLTNEMILEMMFPVRNLTVRVASYTVAGDGPWSNAVGVSLRNDDENGPRSQQAVGEDPAPVFSWHWWYIVMAVAVAACCAIFLAIFLARLRKKETRYGEAFEPAMEQGELVVRYRVKKSYSRRTTETTLNSLGISDDLKEKLQDVMVDRHKVALGKTLGEGEFGSVMEGQLNQDDYLLKVAVKTMKIAICTRSEMEDFLSEAVCMKEFDHPNVMRLIGVCLQNTENEGYPSPVVILPFMKHGDLHSFLLFSRLGDNPVFLPTRTLVKFMTDIASGMEYLSAKNFIHRDLAARNCMLNENMNVCVADFGLSKKIYNGDYYRQGRISKMPVKWIAMESLADRVYTSKSDVWSFGVTMWEIATRGQTPYPGVENSEIYDYLRQGNRLKQPPDCLDGLYKLMYSCWLVNAKDRPSFEVLHEELEKILQSLPPVKEPEEILYVNMEDTCASSSDIEGEVGAVGGFELEDLVKESCLKGNPITAEVHQPLVPNRYVLCPPHENRHLFESRVNDNAALCTTLEEAILEDIHFQELRQ</sequence>
<dbReference type="GO" id="GO:0007169">
    <property type="term" value="P:cell surface receptor protein tyrosine kinase signaling pathway"/>
    <property type="evidence" value="ECO:0007669"/>
    <property type="project" value="TreeGrafter"/>
</dbReference>
<feature type="binding site" evidence="21">
    <location>
        <position position="674"/>
    </location>
    <ligand>
        <name>Mg(2+)</name>
        <dbReference type="ChEBI" id="CHEBI:18420"/>
    </ligand>
</feature>
<keyword evidence="7" id="KW-0677">Repeat</keyword>
<evidence type="ECO:0000256" key="20">
    <source>
        <dbReference type="PIRSR" id="PIRSR000615-2"/>
    </source>
</evidence>
<dbReference type="GO" id="GO:0005524">
    <property type="term" value="F:ATP binding"/>
    <property type="evidence" value="ECO:0007669"/>
    <property type="project" value="UniProtKB-UniRule"/>
</dbReference>
<dbReference type="GeneID" id="117365669"/>
<evidence type="ECO:0000256" key="9">
    <source>
        <dbReference type="ARBA" id="ARBA00022777"/>
    </source>
</evidence>
<keyword evidence="21" id="KW-0479">Metal-binding</keyword>
<dbReference type="FunFam" id="1.10.510.10:FF:000089">
    <property type="entry name" value="Tyrosine-protein kinase receptor TYRO3"/>
    <property type="match status" value="1"/>
</dbReference>
<gene>
    <name evidence="29 30" type="primary">AXL</name>
</gene>
<dbReference type="InterPro" id="IPR003599">
    <property type="entry name" value="Ig_sub"/>
</dbReference>
<keyword evidence="17" id="KW-0393">Immunoglobulin domain</keyword>
<feature type="domain" description="Fibronectin type-III" evidence="27">
    <location>
        <begin position="216"/>
        <end position="316"/>
    </location>
</feature>
<protein>
    <recommendedName>
        <fullName evidence="3">receptor protein-tyrosine kinase</fullName>
        <ecNumber evidence="3">2.7.10.1</ecNumber>
    </recommendedName>
</protein>
<evidence type="ECO:0000256" key="17">
    <source>
        <dbReference type="ARBA" id="ARBA00023319"/>
    </source>
</evidence>
<evidence type="ECO:0000256" key="23">
    <source>
        <dbReference type="SAM" id="Phobius"/>
    </source>
</evidence>
<dbReference type="PRINTS" id="PR00109">
    <property type="entry name" value="TYRKINASE"/>
</dbReference>
<feature type="domain" description="Ig-like" evidence="26">
    <location>
        <begin position="126"/>
        <end position="209"/>
    </location>
</feature>
<accession>A0A6P8S4W2</accession>
<proteinExistence type="inferred from homology"/>
<dbReference type="GO" id="GO:0001779">
    <property type="term" value="P:natural killer cell differentiation"/>
    <property type="evidence" value="ECO:0007669"/>
    <property type="project" value="TreeGrafter"/>
</dbReference>
<dbReference type="OrthoDB" id="3256376at2759"/>
<feature type="chain" id="PRO_5044654187" description="receptor protein-tyrosine kinase" evidence="24">
    <location>
        <begin position="22"/>
        <end position="898"/>
    </location>
</feature>
<keyword evidence="11 23" id="KW-1133">Transmembrane helix</keyword>
<dbReference type="PROSITE" id="PS50835">
    <property type="entry name" value="IG_LIKE"/>
    <property type="match status" value="2"/>
</dbReference>
<evidence type="ECO:0000256" key="12">
    <source>
        <dbReference type="ARBA" id="ARBA00023136"/>
    </source>
</evidence>
<keyword evidence="5" id="KW-0808">Transferase</keyword>
<dbReference type="FunFam" id="3.30.200.20:FF:000509">
    <property type="entry name" value="Tyrosine-protein kinase receptor UFO"/>
    <property type="match status" value="1"/>
</dbReference>
<reference evidence="29 30" key="1">
    <citation type="submission" date="2025-04" db="UniProtKB">
        <authorList>
            <consortium name="RefSeq"/>
        </authorList>
    </citation>
    <scope>IDENTIFICATION</scope>
</reference>
<dbReference type="EC" id="2.7.10.1" evidence="3"/>
<comment type="catalytic activity">
    <reaction evidence="18">
        <text>L-tyrosyl-[protein] + ATP = O-phospho-L-tyrosyl-[protein] + ADP + H(+)</text>
        <dbReference type="Rhea" id="RHEA:10596"/>
        <dbReference type="Rhea" id="RHEA-COMP:10136"/>
        <dbReference type="Rhea" id="RHEA-COMP:20101"/>
        <dbReference type="ChEBI" id="CHEBI:15378"/>
        <dbReference type="ChEBI" id="CHEBI:30616"/>
        <dbReference type="ChEBI" id="CHEBI:46858"/>
        <dbReference type="ChEBI" id="CHEBI:61978"/>
        <dbReference type="ChEBI" id="CHEBI:456216"/>
        <dbReference type="EC" id="2.7.10.1"/>
    </reaction>
</comment>
<evidence type="ECO:0000313" key="28">
    <source>
        <dbReference type="Proteomes" id="UP000515159"/>
    </source>
</evidence>
<keyword evidence="28" id="KW-1185">Reference proteome</keyword>
<dbReference type="Gene3D" id="3.30.200.20">
    <property type="entry name" value="Phosphorylase Kinase, domain 1"/>
    <property type="match status" value="1"/>
</dbReference>
<keyword evidence="9 29" id="KW-0418">Kinase</keyword>
<dbReference type="GO" id="GO:0051897">
    <property type="term" value="P:positive regulation of phosphatidylinositol 3-kinase/protein kinase B signal transduction"/>
    <property type="evidence" value="ECO:0007669"/>
    <property type="project" value="TreeGrafter"/>
</dbReference>
<dbReference type="PROSITE" id="PS00107">
    <property type="entry name" value="PROTEIN_KINASE_ATP"/>
    <property type="match status" value="1"/>
</dbReference>
<evidence type="ECO:0000256" key="16">
    <source>
        <dbReference type="ARBA" id="ARBA00023180"/>
    </source>
</evidence>
<dbReference type="SMART" id="SM00219">
    <property type="entry name" value="TyrKc"/>
    <property type="match status" value="1"/>
</dbReference>
<dbReference type="AlphaFoldDB" id="A0A6P8S4W2"/>
<dbReference type="InterPro" id="IPR003598">
    <property type="entry name" value="Ig_sub2"/>
</dbReference>
<feature type="domain" description="Fibronectin type-III" evidence="27">
    <location>
        <begin position="321"/>
        <end position="411"/>
    </location>
</feature>
<dbReference type="RefSeq" id="XP_033812202.1">
    <property type="nucleotide sequence ID" value="XM_033956311.1"/>
</dbReference>
<feature type="signal peptide" evidence="24">
    <location>
        <begin position="1"/>
        <end position="21"/>
    </location>
</feature>
<dbReference type="InterPro" id="IPR000719">
    <property type="entry name" value="Prot_kinase_dom"/>
</dbReference>
<evidence type="ECO:0000256" key="14">
    <source>
        <dbReference type="ARBA" id="ARBA00023157"/>
    </source>
</evidence>
<keyword evidence="6 23" id="KW-0812">Transmembrane</keyword>
<keyword evidence="16" id="KW-0325">Glycoprotein</keyword>
<evidence type="ECO:0000256" key="24">
    <source>
        <dbReference type="SAM" id="SignalP"/>
    </source>
</evidence>
<evidence type="ECO:0000313" key="30">
    <source>
        <dbReference type="RefSeq" id="XP_033812203.1"/>
    </source>
</evidence>
<keyword evidence="4" id="KW-0597">Phosphoprotein</keyword>